<sequence length="182" mass="21321">MTKHLMEFLMDTYNVDLGPETIMVQKEPSFGPPVPVCQHLCIRHRLLRLNYKIVFPKQSQIALCKQHLHKHLVSLPQDATTVNENIPFYSSSCDVNRTLTRIVEKRFRKIEHARNRSYSRNKNSRRDLFNNLMKFEQQLSEHGLEEYLSPEMMINEFSNNSQSNSTTGQNKKVESEQQIPST</sequence>
<dbReference type="OrthoDB" id="9990872at2759"/>
<proteinExistence type="predicted"/>
<dbReference type="EMBL" id="CAJOBA010002300">
    <property type="protein sequence ID" value="CAF3639077.1"/>
    <property type="molecule type" value="Genomic_DNA"/>
</dbReference>
<dbReference type="Proteomes" id="UP000663829">
    <property type="component" value="Unassembled WGS sequence"/>
</dbReference>
<dbReference type="AlphaFoldDB" id="A0A814IQ72"/>
<dbReference type="EMBL" id="CAJNOK010002299">
    <property type="protein sequence ID" value="CAF0853887.1"/>
    <property type="molecule type" value="Genomic_DNA"/>
</dbReference>
<dbReference type="Proteomes" id="UP000677228">
    <property type="component" value="Unassembled WGS sequence"/>
</dbReference>
<evidence type="ECO:0000256" key="1">
    <source>
        <dbReference type="SAM" id="MobiDB-lite"/>
    </source>
</evidence>
<name>A0A814IQ72_9BILA</name>
<organism evidence="3 6">
    <name type="scientific">Didymodactylos carnosus</name>
    <dbReference type="NCBI Taxonomy" id="1234261"/>
    <lineage>
        <taxon>Eukaryota</taxon>
        <taxon>Metazoa</taxon>
        <taxon>Spiralia</taxon>
        <taxon>Gnathifera</taxon>
        <taxon>Rotifera</taxon>
        <taxon>Eurotatoria</taxon>
        <taxon>Bdelloidea</taxon>
        <taxon>Philodinida</taxon>
        <taxon>Philodinidae</taxon>
        <taxon>Didymodactylos</taxon>
    </lineage>
</organism>
<keyword evidence="6" id="KW-1185">Reference proteome</keyword>
<dbReference type="Proteomes" id="UP000682733">
    <property type="component" value="Unassembled WGS sequence"/>
</dbReference>
<gene>
    <name evidence="3" type="ORF">GPM918_LOCUS15094</name>
    <name evidence="2" type="ORF">OVA965_LOCUS7286</name>
    <name evidence="5" type="ORF">SRO942_LOCUS15091</name>
    <name evidence="4" type="ORF">TMI583_LOCUS7284</name>
</gene>
<evidence type="ECO:0000313" key="3">
    <source>
        <dbReference type="EMBL" id="CAF1027294.1"/>
    </source>
</evidence>
<feature type="region of interest" description="Disordered" evidence="1">
    <location>
        <begin position="155"/>
        <end position="182"/>
    </location>
</feature>
<reference evidence="3" key="1">
    <citation type="submission" date="2021-02" db="EMBL/GenBank/DDBJ databases">
        <authorList>
            <person name="Nowell W R."/>
        </authorList>
    </citation>
    <scope>NUCLEOTIDE SEQUENCE</scope>
</reference>
<evidence type="ECO:0000313" key="6">
    <source>
        <dbReference type="Proteomes" id="UP000663829"/>
    </source>
</evidence>
<comment type="caution">
    <text evidence="3">The sequence shown here is derived from an EMBL/GenBank/DDBJ whole genome shotgun (WGS) entry which is preliminary data.</text>
</comment>
<feature type="compositionally biased region" description="Low complexity" evidence="1">
    <location>
        <begin position="158"/>
        <end position="170"/>
    </location>
</feature>
<dbReference type="Proteomes" id="UP000681722">
    <property type="component" value="Unassembled WGS sequence"/>
</dbReference>
<evidence type="ECO:0000313" key="4">
    <source>
        <dbReference type="EMBL" id="CAF3639077.1"/>
    </source>
</evidence>
<evidence type="ECO:0000313" key="5">
    <source>
        <dbReference type="EMBL" id="CAF3798278.1"/>
    </source>
</evidence>
<accession>A0A814IQ72</accession>
<evidence type="ECO:0000313" key="2">
    <source>
        <dbReference type="EMBL" id="CAF0853887.1"/>
    </source>
</evidence>
<protein>
    <submittedName>
        <fullName evidence="3">Uncharacterized protein</fullName>
    </submittedName>
</protein>
<dbReference type="EMBL" id="CAJNOQ010003737">
    <property type="protein sequence ID" value="CAF1027294.1"/>
    <property type="molecule type" value="Genomic_DNA"/>
</dbReference>
<dbReference type="EMBL" id="CAJOBC010003736">
    <property type="protein sequence ID" value="CAF3798278.1"/>
    <property type="molecule type" value="Genomic_DNA"/>
</dbReference>